<dbReference type="Bgee" id="ENSPREG00000020686">
    <property type="expression patterns" value="Expressed in caudal fin and 1 other cell type or tissue"/>
</dbReference>
<dbReference type="InterPro" id="IPR042398">
    <property type="entry name" value="BCL2L13"/>
</dbReference>
<dbReference type="GO" id="GO:0006915">
    <property type="term" value="P:apoptotic process"/>
    <property type="evidence" value="ECO:0007669"/>
    <property type="project" value="InterPro"/>
</dbReference>
<keyword evidence="2" id="KW-1133">Transmembrane helix</keyword>
<dbReference type="PANTHER" id="PTHR15758:SF2">
    <property type="entry name" value="BCL-2-LIKE PROTEIN 13"/>
    <property type="match status" value="1"/>
</dbReference>
<proteinExistence type="predicted"/>
<reference evidence="3" key="2">
    <citation type="submission" date="2025-08" db="UniProtKB">
        <authorList>
            <consortium name="Ensembl"/>
        </authorList>
    </citation>
    <scope>IDENTIFICATION</scope>
    <source>
        <strain evidence="3">Guanapo</strain>
    </source>
</reference>
<name>A0A3P9Q912_POERE</name>
<feature type="region of interest" description="Disordered" evidence="1">
    <location>
        <begin position="145"/>
        <end position="168"/>
    </location>
</feature>
<feature type="region of interest" description="Disordered" evidence="1">
    <location>
        <begin position="275"/>
        <end position="381"/>
    </location>
</feature>
<dbReference type="OMA" id="WNKVLIS"/>
<dbReference type="Proteomes" id="UP000242638">
    <property type="component" value="Unassembled WGS sequence"/>
</dbReference>
<dbReference type="AlphaFoldDB" id="A0A3P9Q912"/>
<feature type="compositionally biased region" description="Pro residues" evidence="1">
    <location>
        <begin position="284"/>
        <end position="303"/>
    </location>
</feature>
<organism evidence="3 4">
    <name type="scientific">Poecilia reticulata</name>
    <name type="common">Guppy</name>
    <name type="synonym">Acanthophacelus reticulatus</name>
    <dbReference type="NCBI Taxonomy" id="8081"/>
    <lineage>
        <taxon>Eukaryota</taxon>
        <taxon>Metazoa</taxon>
        <taxon>Chordata</taxon>
        <taxon>Craniata</taxon>
        <taxon>Vertebrata</taxon>
        <taxon>Euteleostomi</taxon>
        <taxon>Actinopterygii</taxon>
        <taxon>Neopterygii</taxon>
        <taxon>Teleostei</taxon>
        <taxon>Neoteleostei</taxon>
        <taxon>Acanthomorphata</taxon>
        <taxon>Ovalentaria</taxon>
        <taxon>Atherinomorphae</taxon>
        <taxon>Cyprinodontiformes</taxon>
        <taxon>Poeciliidae</taxon>
        <taxon>Poeciliinae</taxon>
        <taxon>Poecilia</taxon>
    </lineage>
</organism>
<dbReference type="Ensembl" id="ENSPRET00000030915.1">
    <property type="protein sequence ID" value="ENSPREP00000030570.1"/>
    <property type="gene ID" value="ENSPREG00000020686.1"/>
</dbReference>
<keyword evidence="2" id="KW-0472">Membrane</keyword>
<evidence type="ECO:0000256" key="1">
    <source>
        <dbReference type="SAM" id="MobiDB-lite"/>
    </source>
</evidence>
<feature type="transmembrane region" description="Helical" evidence="2">
    <location>
        <begin position="385"/>
        <end position="406"/>
    </location>
</feature>
<evidence type="ECO:0000256" key="2">
    <source>
        <dbReference type="SAM" id="Phobius"/>
    </source>
</evidence>
<keyword evidence="4" id="KW-1185">Reference proteome</keyword>
<dbReference type="GeneTree" id="ENSGT00390000015552"/>
<evidence type="ECO:0000313" key="3">
    <source>
        <dbReference type="Ensembl" id="ENSPREP00000030570.1"/>
    </source>
</evidence>
<protein>
    <submittedName>
        <fullName evidence="3">BCL2 like 13</fullName>
    </submittedName>
</protein>
<keyword evidence="2" id="KW-0812">Transmembrane</keyword>
<evidence type="ECO:0000313" key="4">
    <source>
        <dbReference type="Proteomes" id="UP000242638"/>
    </source>
</evidence>
<reference evidence="4" key="1">
    <citation type="submission" date="2013-11" db="EMBL/GenBank/DDBJ databases">
        <title>The genomic landscape of the Guanapo guppy.</title>
        <authorList>
            <person name="Kuenstner A."/>
            <person name="Dreyer C."/>
        </authorList>
    </citation>
    <scope>NUCLEOTIDE SEQUENCE</scope>
    <source>
        <strain evidence="4">Guanapo</strain>
    </source>
</reference>
<dbReference type="PANTHER" id="PTHR15758">
    <property type="entry name" value="BCL-2-LIKE PROTEIN 13"/>
    <property type="match status" value="1"/>
</dbReference>
<dbReference type="GO" id="GO:0005739">
    <property type="term" value="C:mitochondrion"/>
    <property type="evidence" value="ECO:0007669"/>
    <property type="project" value="TreeGrafter"/>
</dbReference>
<accession>A0A3P9Q912</accession>
<sequence>MLVGRCRFKAGPGLIRMKQQIDEELKQLEQEVNDSFSESDFDLRQSVVFCPPNPDNSVEECLAALGHGVSQELGPHLSAGVEELLSGDLDYQRFQRTALDLISHTESAWNTGKVLSLDQNEEAAAAVADDSNDIYILSEEQQPDTLCTGDRGKPSAWQTDSLPASLGGHDSWAQVDPMDPEDVKDLHGGESVALAEERSENNSSNSDIVHVEREEAELLEEGGDADGDAIEESMMSLLMTESDLAALRAEFGDPVLHTLPPSTLVLPEEPVVMETPKSLSPGAEAPPPVPAVEPDPEPEPAPVPVQVETTTRAEEVPPEPETPPEPACTPKQNTEPELEPEPEPDSSVTLVPEVLAEEAPVLKVPKASPQDPAKPKPEPEEEFPVLLYGGAVLVLVAAVTFGVILFRRR</sequence>
<dbReference type="GO" id="GO:0016020">
    <property type="term" value="C:membrane"/>
    <property type="evidence" value="ECO:0007669"/>
    <property type="project" value="TreeGrafter"/>
</dbReference>
<reference evidence="3" key="3">
    <citation type="submission" date="2025-09" db="UniProtKB">
        <authorList>
            <consortium name="Ensembl"/>
        </authorList>
    </citation>
    <scope>IDENTIFICATION</scope>
    <source>
        <strain evidence="3">Guanapo</strain>
    </source>
</reference>